<dbReference type="SMART" id="SM00320">
    <property type="entry name" value="WD40"/>
    <property type="match status" value="3"/>
</dbReference>
<reference evidence="1 2" key="1">
    <citation type="submission" date="2020-11" db="EMBL/GenBank/DDBJ databases">
        <title>Kefir isolates.</title>
        <authorList>
            <person name="Marcisauskas S."/>
            <person name="Kim Y."/>
            <person name="Blasche S."/>
        </authorList>
    </citation>
    <scope>NUCLEOTIDE SEQUENCE [LARGE SCALE GENOMIC DNA]</scope>
    <source>
        <strain evidence="1 2">OG2</strain>
    </source>
</reference>
<gene>
    <name evidence="1" type="primary">ASA1</name>
    <name evidence="1" type="ORF">C6P45_004560</name>
</gene>
<protein>
    <submittedName>
        <fullName evidence="1">ASTRA complex subunit</fullName>
    </submittedName>
</protein>
<keyword evidence="2" id="KW-1185">Reference proteome</keyword>
<evidence type="ECO:0000313" key="2">
    <source>
        <dbReference type="Proteomes" id="UP000750334"/>
    </source>
</evidence>
<dbReference type="InterPro" id="IPR036322">
    <property type="entry name" value="WD40_repeat_dom_sf"/>
</dbReference>
<comment type="caution">
    <text evidence="1">The sequence shown here is derived from an EMBL/GenBank/DDBJ whole genome shotgun (WGS) entry which is preliminary data.</text>
</comment>
<proteinExistence type="predicted"/>
<dbReference type="EMBL" id="PUHR01000063">
    <property type="protein sequence ID" value="KAG0668589.1"/>
    <property type="molecule type" value="Genomic_DNA"/>
</dbReference>
<dbReference type="InterPro" id="IPR001680">
    <property type="entry name" value="WD40_rpt"/>
</dbReference>
<name>A0A9P6WCG6_MAUEX</name>
<accession>A0A9P6WCG6</accession>
<evidence type="ECO:0000313" key="1">
    <source>
        <dbReference type="EMBL" id="KAG0668589.1"/>
    </source>
</evidence>
<organism evidence="1 2">
    <name type="scientific">Maudiozyma exigua</name>
    <name type="common">Yeast</name>
    <name type="synonym">Kazachstania exigua</name>
    <dbReference type="NCBI Taxonomy" id="34358"/>
    <lineage>
        <taxon>Eukaryota</taxon>
        <taxon>Fungi</taxon>
        <taxon>Dikarya</taxon>
        <taxon>Ascomycota</taxon>
        <taxon>Saccharomycotina</taxon>
        <taxon>Saccharomycetes</taxon>
        <taxon>Saccharomycetales</taxon>
        <taxon>Saccharomycetaceae</taxon>
        <taxon>Maudiozyma</taxon>
    </lineage>
</organism>
<dbReference type="InterPro" id="IPR015943">
    <property type="entry name" value="WD40/YVTN_repeat-like_dom_sf"/>
</dbReference>
<dbReference type="AlphaFoldDB" id="A0A9P6WCG6"/>
<dbReference type="SUPFAM" id="SSF50978">
    <property type="entry name" value="WD40 repeat-like"/>
    <property type="match status" value="1"/>
</dbReference>
<dbReference type="Gene3D" id="2.130.10.10">
    <property type="entry name" value="YVTN repeat-like/Quinoprotein amine dehydrogenase"/>
    <property type="match status" value="1"/>
</dbReference>
<sequence>MDSIDNYSPTHILRSHKCKVTSLVLNYTGEGNDSQPTLISGDEEGKIVIWNLITRRPVEKFIAGTGSQIIDMHVLNDSIIVLSKDHSLRVYTNLKETFEMKVNTLNFANISIWQSLPVKKEFTMVCCNTTDSEHIDIYNFTDGKMNSLTRLFNSVSFMKFIKKNSLLGDSFTKLGLLMKIVRDNDKGIIFCGFESGVIIGFKICQTNNSKLFKEQNNVPFIEIILLSKFHYPNPILDMNVDETTSILISSSTEKQLGLIDYTHNNIIEHNNYDPEDSFIDNEQHIIMSKELWTKDGQSQTIPTNNGKIAFIRQLKNGDIVYSTWSGKTVVINRTNNDERYSFWVSRSRVTVSASSQGNIDPNRSKLINKDSKYERIGSLIVFDSQRMVRGNEIVKSSKSLAQIRRFNNFTDQSWCFVGYDNGNIAIYKI</sequence>
<dbReference type="OrthoDB" id="7668193at2759"/>
<dbReference type="Proteomes" id="UP000750334">
    <property type="component" value="Unassembled WGS sequence"/>
</dbReference>